<evidence type="ECO:0000313" key="4">
    <source>
        <dbReference type="EMBL" id="SNY51419.1"/>
    </source>
</evidence>
<dbReference type="SUPFAM" id="SSF47226">
    <property type="entry name" value="Histidine-containing phosphotransfer domain, HPT domain"/>
    <property type="match status" value="1"/>
</dbReference>
<dbReference type="Pfam" id="PF01627">
    <property type="entry name" value="Hpt"/>
    <property type="match status" value="1"/>
</dbReference>
<keyword evidence="2" id="KW-0597">Phosphoprotein</keyword>
<keyword evidence="1" id="KW-0902">Two-component regulatory system</keyword>
<dbReference type="OrthoDB" id="5769102at2"/>
<evidence type="ECO:0000313" key="5">
    <source>
        <dbReference type="Proteomes" id="UP000219353"/>
    </source>
</evidence>
<reference evidence="5" key="1">
    <citation type="submission" date="2017-09" db="EMBL/GenBank/DDBJ databases">
        <authorList>
            <person name="Varghese N."/>
            <person name="Submissions S."/>
        </authorList>
    </citation>
    <scope>NUCLEOTIDE SEQUENCE [LARGE SCALE GENOMIC DNA]</scope>
    <source>
        <strain evidence="5">CGMCC 1.12461</strain>
    </source>
</reference>
<evidence type="ECO:0000256" key="2">
    <source>
        <dbReference type="PROSITE-ProRule" id="PRU00110"/>
    </source>
</evidence>
<evidence type="ECO:0000259" key="3">
    <source>
        <dbReference type="PROSITE" id="PS50894"/>
    </source>
</evidence>
<dbReference type="Proteomes" id="UP000219353">
    <property type="component" value="Unassembled WGS sequence"/>
</dbReference>
<dbReference type="AlphaFoldDB" id="A0A285ITS7"/>
<dbReference type="GO" id="GO:0004672">
    <property type="term" value="F:protein kinase activity"/>
    <property type="evidence" value="ECO:0007669"/>
    <property type="project" value="UniProtKB-ARBA"/>
</dbReference>
<dbReference type="GO" id="GO:0000160">
    <property type="term" value="P:phosphorelay signal transduction system"/>
    <property type="evidence" value="ECO:0007669"/>
    <property type="project" value="UniProtKB-KW"/>
</dbReference>
<dbReference type="Gene3D" id="1.20.120.160">
    <property type="entry name" value="HPT domain"/>
    <property type="match status" value="1"/>
</dbReference>
<dbReference type="SMART" id="SM00073">
    <property type="entry name" value="HPT"/>
    <property type="match status" value="1"/>
</dbReference>
<sequence>MTNLAGQAVLDLTVLTEMYGDDSAHTICQVLTGFRDEAQNYMAQLQQAAAASQFSEVARLSHSLKSMCGLVGAAQLMAWCQTAEQAARQSDQTVLTDCLLLLNDVWPALLAKLNSDLQQHNNLQLQNDTHD</sequence>
<dbReference type="PROSITE" id="PS50894">
    <property type="entry name" value="HPT"/>
    <property type="match status" value="1"/>
</dbReference>
<accession>A0A285ITS7</accession>
<gene>
    <name evidence="4" type="ORF">SAMN06297280_1847</name>
</gene>
<keyword evidence="5" id="KW-1185">Reference proteome</keyword>
<protein>
    <submittedName>
        <fullName evidence="4">HPt (Histidine-containing phosphotransfer) domain-containing protein</fullName>
    </submittedName>
</protein>
<organism evidence="4 5">
    <name type="scientific">Arsukibacterium tuosuense</name>
    <dbReference type="NCBI Taxonomy" id="1323745"/>
    <lineage>
        <taxon>Bacteria</taxon>
        <taxon>Pseudomonadati</taxon>
        <taxon>Pseudomonadota</taxon>
        <taxon>Gammaproteobacteria</taxon>
        <taxon>Chromatiales</taxon>
        <taxon>Chromatiaceae</taxon>
        <taxon>Arsukibacterium</taxon>
    </lineage>
</organism>
<dbReference type="InterPro" id="IPR008207">
    <property type="entry name" value="Sig_transdc_His_kin_Hpt_dom"/>
</dbReference>
<evidence type="ECO:0000256" key="1">
    <source>
        <dbReference type="ARBA" id="ARBA00023012"/>
    </source>
</evidence>
<dbReference type="InterPro" id="IPR036641">
    <property type="entry name" value="HPT_dom_sf"/>
</dbReference>
<feature type="domain" description="HPt" evidence="3">
    <location>
        <begin position="23"/>
        <end position="116"/>
    </location>
</feature>
<proteinExistence type="predicted"/>
<feature type="modified residue" description="Phosphohistidine" evidence="2">
    <location>
        <position position="62"/>
    </location>
</feature>
<dbReference type="EMBL" id="OBEB01000003">
    <property type="protein sequence ID" value="SNY51419.1"/>
    <property type="molecule type" value="Genomic_DNA"/>
</dbReference>
<name>A0A285ITS7_9GAMM</name>
<dbReference type="RefSeq" id="WP_097111095.1">
    <property type="nucleotide sequence ID" value="NZ_OBEB01000003.1"/>
</dbReference>